<reference evidence="1" key="1">
    <citation type="submission" date="2020-02" db="EMBL/GenBank/DDBJ databases">
        <authorList>
            <person name="Meier V. D."/>
        </authorList>
    </citation>
    <scope>NUCLEOTIDE SEQUENCE</scope>
    <source>
        <strain evidence="1">AVDCRST_MAG96</strain>
    </source>
</reference>
<evidence type="ECO:0000313" key="1">
    <source>
        <dbReference type="EMBL" id="CAA9486830.1"/>
    </source>
</evidence>
<gene>
    <name evidence="1" type="ORF">AVDCRST_MAG96-1305</name>
</gene>
<dbReference type="GO" id="GO:0047121">
    <property type="term" value="F:isoquinoline 1-oxidoreductase activity"/>
    <property type="evidence" value="ECO:0007669"/>
    <property type="project" value="UniProtKB-EC"/>
</dbReference>
<proteinExistence type="predicted"/>
<dbReference type="AlphaFoldDB" id="A0A6J4S0P1"/>
<sequence>MLLAEELDVDWKNVIAEQADFNANVMNASLQEGVHLYKLPGNRCVLQGLQPG</sequence>
<name>A0A6J4S0P1_9BACT</name>
<protein>
    <submittedName>
        <fullName evidence="1">Isoquinoline 1-oxidoreductase beta subunit</fullName>
        <ecNumber evidence="1">1.3.99.16</ecNumber>
    </submittedName>
</protein>
<accession>A0A6J4S0P1</accession>
<keyword evidence="1" id="KW-0560">Oxidoreductase</keyword>
<organism evidence="1">
    <name type="scientific">uncultured Segetibacter sp</name>
    <dbReference type="NCBI Taxonomy" id="481133"/>
    <lineage>
        <taxon>Bacteria</taxon>
        <taxon>Pseudomonadati</taxon>
        <taxon>Bacteroidota</taxon>
        <taxon>Chitinophagia</taxon>
        <taxon>Chitinophagales</taxon>
        <taxon>Chitinophagaceae</taxon>
        <taxon>Segetibacter</taxon>
        <taxon>environmental samples</taxon>
    </lineage>
</organism>
<dbReference type="EMBL" id="CADCVN010000496">
    <property type="protein sequence ID" value="CAA9486830.1"/>
    <property type="molecule type" value="Genomic_DNA"/>
</dbReference>
<dbReference type="EC" id="1.3.99.16" evidence="1"/>